<proteinExistence type="predicted"/>
<feature type="chain" id="PRO_5040797487" description="Outer membrane protein beta-barrel domain-containing protein" evidence="2">
    <location>
        <begin position="28"/>
        <end position="460"/>
    </location>
</feature>
<gene>
    <name evidence="3" type="ORF">OV079_41555</name>
</gene>
<evidence type="ECO:0000256" key="2">
    <source>
        <dbReference type="SAM" id="SignalP"/>
    </source>
</evidence>
<feature type="compositionally biased region" description="Pro residues" evidence="1">
    <location>
        <begin position="235"/>
        <end position="245"/>
    </location>
</feature>
<feature type="signal peptide" evidence="2">
    <location>
        <begin position="1"/>
        <end position="27"/>
    </location>
</feature>
<organism evidence="3 4">
    <name type="scientific">Nannocystis pusilla</name>
    <dbReference type="NCBI Taxonomy" id="889268"/>
    <lineage>
        <taxon>Bacteria</taxon>
        <taxon>Pseudomonadati</taxon>
        <taxon>Myxococcota</taxon>
        <taxon>Polyangia</taxon>
        <taxon>Nannocystales</taxon>
        <taxon>Nannocystaceae</taxon>
        <taxon>Nannocystis</taxon>
    </lineage>
</organism>
<feature type="region of interest" description="Disordered" evidence="1">
    <location>
        <begin position="206"/>
        <end position="254"/>
    </location>
</feature>
<keyword evidence="4" id="KW-1185">Reference proteome</keyword>
<protein>
    <recommendedName>
        <fullName evidence="5">Outer membrane protein beta-barrel domain-containing protein</fullName>
    </recommendedName>
</protein>
<dbReference type="RefSeq" id="WP_267775242.1">
    <property type="nucleotide sequence ID" value="NZ_JAPNKE010000002.1"/>
</dbReference>
<dbReference type="AlphaFoldDB" id="A0A9X3J3B9"/>
<dbReference type="Proteomes" id="UP001150924">
    <property type="component" value="Unassembled WGS sequence"/>
</dbReference>
<feature type="compositionally biased region" description="Pro residues" evidence="1">
    <location>
        <begin position="210"/>
        <end position="226"/>
    </location>
</feature>
<evidence type="ECO:0000256" key="1">
    <source>
        <dbReference type="SAM" id="MobiDB-lite"/>
    </source>
</evidence>
<sequence length="460" mass="49842">MTAPGRAGVRALCVLAATLAFTSVAHAGPPWGTDDASFQATYLQAGDLASPSDMTGDWAKAGCEPGAAQFGCTHWGKKLWTAKDASTAVWQVHDLRWVFPSADAAQRFMPAAMEELREGLPPVNTPPAVGADTRMFTAQGDTYGIGIEVIMYNLVFRVDNVVVKLFVAQGPEAQQRKILTPLMVAALGQKAVERIRAAEPRGVAAAPVPVTQPEPSQPVEPVPAPSAPVEAVPVEPTPTPTPTPEPEPRRSKGRLAGEIKDYWRSSSPSSYIFVGGDYSKAFGEYSLSGLKLQEKSAFDISIGALLHPRAYVQFMFHRDVWQVPKVEELLVRRVEFIYGFDVLALPPDWRVRPALMVLLGFGLGFGRRDSLVGEADPNLPVPTVNEGRAIGIGGLFGGDFALHIRVTRKFELAPYAGVTLPAYAYTNDFPAAERHIDGERGFGRAWRWHAGLKIGFQGSR</sequence>
<evidence type="ECO:0000313" key="4">
    <source>
        <dbReference type="Proteomes" id="UP001150924"/>
    </source>
</evidence>
<keyword evidence="2" id="KW-0732">Signal</keyword>
<accession>A0A9X3J3B9</accession>
<evidence type="ECO:0000313" key="3">
    <source>
        <dbReference type="EMBL" id="MCY1011923.1"/>
    </source>
</evidence>
<name>A0A9X3J3B9_9BACT</name>
<dbReference type="EMBL" id="JAPNKE010000002">
    <property type="protein sequence ID" value="MCY1011923.1"/>
    <property type="molecule type" value="Genomic_DNA"/>
</dbReference>
<evidence type="ECO:0008006" key="5">
    <source>
        <dbReference type="Google" id="ProtNLM"/>
    </source>
</evidence>
<comment type="caution">
    <text evidence="3">The sequence shown here is derived from an EMBL/GenBank/DDBJ whole genome shotgun (WGS) entry which is preliminary data.</text>
</comment>
<reference evidence="3" key="1">
    <citation type="submission" date="2022-11" db="EMBL/GenBank/DDBJ databases">
        <title>Minimal conservation of predation-associated metabolite biosynthetic gene clusters underscores biosynthetic potential of Myxococcota including descriptions for ten novel species: Archangium lansinium sp. nov., Myxococcus landrumus sp. nov., Nannocystis bai.</title>
        <authorList>
            <person name="Ahearne A."/>
            <person name="Stevens C."/>
            <person name="Phillips K."/>
        </authorList>
    </citation>
    <scope>NUCLEOTIDE SEQUENCE</scope>
    <source>
        <strain evidence="3">Na p29</strain>
    </source>
</reference>